<reference evidence="1 2" key="1">
    <citation type="submission" date="2022-01" db="EMBL/GenBank/DDBJ databases">
        <title>A chromosomal length assembly of Cordylochernes scorpioides.</title>
        <authorList>
            <person name="Zeh D."/>
            <person name="Zeh J."/>
        </authorList>
    </citation>
    <scope>NUCLEOTIDE SEQUENCE [LARGE SCALE GENOMIC DNA]</scope>
    <source>
        <strain evidence="1">IN4F17</strain>
        <tissue evidence="1">Whole Body</tissue>
    </source>
</reference>
<gene>
    <name evidence="1" type="ORF">LAZ67_12003218</name>
</gene>
<evidence type="ECO:0000313" key="2">
    <source>
        <dbReference type="Proteomes" id="UP001235939"/>
    </source>
</evidence>
<proteinExistence type="predicted"/>
<dbReference type="EMBL" id="CP092874">
    <property type="protein sequence ID" value="UYV75272.1"/>
    <property type="molecule type" value="Genomic_DNA"/>
</dbReference>
<dbReference type="Proteomes" id="UP001235939">
    <property type="component" value="Chromosome 12"/>
</dbReference>
<organism evidence="1 2">
    <name type="scientific">Cordylochernes scorpioides</name>
    <dbReference type="NCBI Taxonomy" id="51811"/>
    <lineage>
        <taxon>Eukaryota</taxon>
        <taxon>Metazoa</taxon>
        <taxon>Ecdysozoa</taxon>
        <taxon>Arthropoda</taxon>
        <taxon>Chelicerata</taxon>
        <taxon>Arachnida</taxon>
        <taxon>Pseudoscorpiones</taxon>
        <taxon>Cheliferoidea</taxon>
        <taxon>Chernetidae</taxon>
        <taxon>Cordylochernes</taxon>
    </lineage>
</organism>
<evidence type="ECO:0000313" key="1">
    <source>
        <dbReference type="EMBL" id="UYV75272.1"/>
    </source>
</evidence>
<accession>A0ABY6L4Z1</accession>
<protein>
    <submittedName>
        <fullName evidence="1">Uncharacterized protein</fullName>
    </submittedName>
</protein>
<sequence>MSLFFFFLISTQQSNQGIKSAELIDETSETLHWIRQQQKFDMDPEQQLYTPKIENIAVIDMYEDI</sequence>
<keyword evidence="2" id="KW-1185">Reference proteome</keyword>
<name>A0ABY6L4Z1_9ARAC</name>